<evidence type="ECO:0000259" key="4">
    <source>
        <dbReference type="SMART" id="SM00322"/>
    </source>
</evidence>
<evidence type="ECO:0000256" key="2">
    <source>
        <dbReference type="PROSITE-ProRule" id="PRU00117"/>
    </source>
</evidence>
<dbReference type="Gramene" id="mRNA:HanXRQr2_Chr03g0105381">
    <property type="protein sequence ID" value="mRNA:HanXRQr2_Chr03g0105381"/>
    <property type="gene ID" value="HanXRQr2_Chr03g0105381"/>
</dbReference>
<gene>
    <name evidence="6" type="ORF">HannXRQ_Chr03g0073961</name>
    <name evidence="5" type="ORF">HanXRQr2_Chr03g0105381</name>
</gene>
<evidence type="ECO:0000313" key="6">
    <source>
        <dbReference type="EMBL" id="OTG31291.1"/>
    </source>
</evidence>
<feature type="region of interest" description="Disordered" evidence="3">
    <location>
        <begin position="1"/>
        <end position="59"/>
    </location>
</feature>
<reference evidence="6" key="2">
    <citation type="submission" date="2017-02" db="EMBL/GenBank/DDBJ databases">
        <title>Sunflower complete genome.</title>
        <authorList>
            <person name="Langlade N."/>
            <person name="Munos S."/>
        </authorList>
    </citation>
    <scope>NUCLEOTIDE SEQUENCE [LARGE SCALE GENOMIC DNA]</scope>
    <source>
        <tissue evidence="6">Leaves</tissue>
    </source>
</reference>
<dbReference type="EMBL" id="CM007892">
    <property type="protein sequence ID" value="OTG31291.1"/>
    <property type="molecule type" value="Genomic_DNA"/>
</dbReference>
<feature type="region of interest" description="Disordered" evidence="3">
    <location>
        <begin position="559"/>
        <end position="598"/>
    </location>
</feature>
<feature type="compositionally biased region" description="Pro residues" evidence="3">
    <location>
        <begin position="38"/>
        <end position="55"/>
    </location>
</feature>
<sequence length="683" mass="73210">MAGAPFNSLPLYTAATTTANPPPPTPPEPPTTTLNPTPTIPTPHQPQPQHPPPLTPTTTTTAATCFRLLCHSSRIGGVIGKSGSVIKHLQNATSAKIRIDHAPQGSEYRIINVMADSLITKTMSFDEECDEETYSNNNEYTEVSDAQEALVRVFERILSVAAESDGCYNAPGGVVSCKLLMNKMVVGCVIGKGGKVVEKIKRDTGCNIRVLSQERLPGCAKSVDEMIEIEGRVVAVKRALIAVARRVQDCPPPDKARVAFGKPDNRLQNGHMDRYPQARPHNGFNPMLPNRHVDHFSSARPQNGFNPLLPNRHMDHFPLVQEPAPTISGNYASGGRGFGQLGGETSSTRSFQNQQIIAFRMLCSGDLVAGVIGNGGTIVRAFENQTGASISIAYPVPGVDDRLITITANESPESQNSAAQNAVILVFGRCVEMVYAKGPDSPSSGTSVCAKLVIPNYQTGCLLGKGGSVMEDMRKVTGAFIRIVSGNNFPGCASETDEVVLMKGEFVNVRDALYSVTTRLRNHLFTSRNKTHRRTIGQPTFESHSSLTQSMDNLRLSNNVDHSSSSGPWQSQAGARNTMNGHDVDRGSTSGKGGSGIELGRGGRSAIITNTTVEIMVPENDIGCVYGENGSNLTRLIQISGAKVVVHEPGSRNGDYVIVISGTPDQTQSAQSLLQAFMLADQH</sequence>
<evidence type="ECO:0000256" key="3">
    <source>
        <dbReference type="SAM" id="MobiDB-lite"/>
    </source>
</evidence>
<feature type="domain" description="K Homology" evidence="4">
    <location>
        <begin position="173"/>
        <end position="248"/>
    </location>
</feature>
<feature type="domain" description="K Homology" evidence="4">
    <location>
        <begin position="62"/>
        <end position="119"/>
    </location>
</feature>
<dbReference type="OMA" id="PSHTFPQ"/>
<organism evidence="6 7">
    <name type="scientific">Helianthus annuus</name>
    <name type="common">Common sunflower</name>
    <dbReference type="NCBI Taxonomy" id="4232"/>
    <lineage>
        <taxon>Eukaryota</taxon>
        <taxon>Viridiplantae</taxon>
        <taxon>Streptophyta</taxon>
        <taxon>Embryophyta</taxon>
        <taxon>Tracheophyta</taxon>
        <taxon>Spermatophyta</taxon>
        <taxon>Magnoliopsida</taxon>
        <taxon>eudicotyledons</taxon>
        <taxon>Gunneridae</taxon>
        <taxon>Pentapetalae</taxon>
        <taxon>asterids</taxon>
        <taxon>campanulids</taxon>
        <taxon>Asterales</taxon>
        <taxon>Asteraceae</taxon>
        <taxon>Asteroideae</taxon>
        <taxon>Heliantheae alliance</taxon>
        <taxon>Heliantheae</taxon>
        <taxon>Helianthus</taxon>
    </lineage>
</organism>
<dbReference type="InterPro" id="IPR004088">
    <property type="entry name" value="KH_dom_type_1"/>
</dbReference>
<dbReference type="GO" id="GO:0005737">
    <property type="term" value="C:cytoplasm"/>
    <property type="evidence" value="ECO:0000318"/>
    <property type="project" value="GO_Central"/>
</dbReference>
<dbReference type="PANTHER" id="PTHR10288">
    <property type="entry name" value="KH DOMAIN CONTAINING RNA BINDING PROTEIN"/>
    <property type="match status" value="1"/>
</dbReference>
<dbReference type="Gene3D" id="3.30.1370.10">
    <property type="entry name" value="K Homology domain, type 1"/>
    <property type="match status" value="5"/>
</dbReference>
<dbReference type="EMBL" id="MNCJ02000318">
    <property type="protein sequence ID" value="KAF5813991.1"/>
    <property type="molecule type" value="Genomic_DNA"/>
</dbReference>
<keyword evidence="2" id="KW-0694">RNA-binding</keyword>
<dbReference type="PROSITE" id="PS50084">
    <property type="entry name" value="KH_TYPE_1"/>
    <property type="match status" value="5"/>
</dbReference>
<protein>
    <submittedName>
        <fullName evidence="5">K domain-containing protein</fullName>
    </submittedName>
    <submittedName>
        <fullName evidence="6">Putative K-like domain protein</fullName>
    </submittedName>
</protein>
<evidence type="ECO:0000256" key="1">
    <source>
        <dbReference type="ARBA" id="ARBA00022737"/>
    </source>
</evidence>
<dbReference type="InterPro" id="IPR004087">
    <property type="entry name" value="KH_dom"/>
</dbReference>
<dbReference type="AlphaFoldDB" id="A0A251V9J6"/>
<dbReference type="Proteomes" id="UP000215914">
    <property type="component" value="Chromosome 3"/>
</dbReference>
<feature type="compositionally biased region" description="Low complexity" evidence="3">
    <location>
        <begin position="9"/>
        <end position="19"/>
    </location>
</feature>
<name>A0A251V9J6_HELAN</name>
<evidence type="ECO:0000313" key="7">
    <source>
        <dbReference type="Proteomes" id="UP000215914"/>
    </source>
</evidence>
<reference evidence="5" key="3">
    <citation type="submission" date="2020-06" db="EMBL/GenBank/DDBJ databases">
        <title>Helianthus annuus Genome sequencing and assembly Release 2.</title>
        <authorList>
            <person name="Gouzy J."/>
            <person name="Langlade N."/>
            <person name="Munos S."/>
        </authorList>
    </citation>
    <scope>NUCLEOTIDE SEQUENCE</scope>
    <source>
        <tissue evidence="5">Leaves</tissue>
    </source>
</reference>
<evidence type="ECO:0000313" key="5">
    <source>
        <dbReference type="EMBL" id="KAF5813991.1"/>
    </source>
</evidence>
<dbReference type="CDD" id="cd22462">
    <property type="entry name" value="KH-I_HEN4_like_rpt5"/>
    <property type="match status" value="1"/>
</dbReference>
<dbReference type="GO" id="GO:0005634">
    <property type="term" value="C:nucleus"/>
    <property type="evidence" value="ECO:0000318"/>
    <property type="project" value="GO_Central"/>
</dbReference>
<dbReference type="Pfam" id="PF00013">
    <property type="entry name" value="KH_1"/>
    <property type="match status" value="5"/>
</dbReference>
<accession>A0A251V9J6</accession>
<dbReference type="FunCoup" id="A0A251V9J6">
    <property type="interactions" value="1119"/>
</dbReference>
<keyword evidence="7" id="KW-1185">Reference proteome</keyword>
<reference evidence="5 7" key="1">
    <citation type="journal article" date="2017" name="Nature">
        <title>The sunflower genome provides insights into oil metabolism, flowering and Asterid evolution.</title>
        <authorList>
            <person name="Badouin H."/>
            <person name="Gouzy J."/>
            <person name="Grassa C.J."/>
            <person name="Murat F."/>
            <person name="Staton S.E."/>
            <person name="Cottret L."/>
            <person name="Lelandais-Briere C."/>
            <person name="Owens G.L."/>
            <person name="Carrere S."/>
            <person name="Mayjonade B."/>
            <person name="Legrand L."/>
            <person name="Gill N."/>
            <person name="Kane N.C."/>
            <person name="Bowers J.E."/>
            <person name="Hubner S."/>
            <person name="Bellec A."/>
            <person name="Berard A."/>
            <person name="Berges H."/>
            <person name="Blanchet N."/>
            <person name="Boniface M.C."/>
            <person name="Brunel D."/>
            <person name="Catrice O."/>
            <person name="Chaidir N."/>
            <person name="Claudel C."/>
            <person name="Donnadieu C."/>
            <person name="Faraut T."/>
            <person name="Fievet G."/>
            <person name="Helmstetter N."/>
            <person name="King M."/>
            <person name="Knapp S.J."/>
            <person name="Lai Z."/>
            <person name="Le Paslier M.C."/>
            <person name="Lippi Y."/>
            <person name="Lorenzon L."/>
            <person name="Mandel J.R."/>
            <person name="Marage G."/>
            <person name="Marchand G."/>
            <person name="Marquand E."/>
            <person name="Bret-Mestries E."/>
            <person name="Morien E."/>
            <person name="Nambeesan S."/>
            <person name="Nguyen T."/>
            <person name="Pegot-Espagnet P."/>
            <person name="Pouilly N."/>
            <person name="Raftis F."/>
            <person name="Sallet E."/>
            <person name="Schiex T."/>
            <person name="Thomas J."/>
            <person name="Vandecasteele C."/>
            <person name="Vares D."/>
            <person name="Vear F."/>
            <person name="Vautrin S."/>
            <person name="Crespi M."/>
            <person name="Mangin B."/>
            <person name="Burke J.M."/>
            <person name="Salse J."/>
            <person name="Munos S."/>
            <person name="Vincourt P."/>
            <person name="Rieseberg L.H."/>
            <person name="Langlade N.B."/>
        </authorList>
    </citation>
    <scope>NUCLEOTIDE SEQUENCE [LARGE SCALE GENOMIC DNA]</scope>
    <source>
        <strain evidence="7">cv. SF193</strain>
        <tissue evidence="5">Leaves</tissue>
    </source>
</reference>
<dbReference type="InParanoid" id="A0A251V9J6"/>
<feature type="domain" description="K Homology" evidence="4">
    <location>
        <begin position="446"/>
        <end position="521"/>
    </location>
</feature>
<dbReference type="OrthoDB" id="442947at2759"/>
<feature type="compositionally biased region" description="Pro residues" evidence="3">
    <location>
        <begin position="20"/>
        <end position="30"/>
    </location>
</feature>
<feature type="domain" description="K Homology" evidence="4">
    <location>
        <begin position="355"/>
        <end position="428"/>
    </location>
</feature>
<dbReference type="SUPFAM" id="SSF54791">
    <property type="entry name" value="Eukaryotic type KH-domain (KH-domain type I)"/>
    <property type="match status" value="5"/>
</dbReference>
<keyword evidence="1" id="KW-0677">Repeat</keyword>
<dbReference type="InterPro" id="IPR036612">
    <property type="entry name" value="KH_dom_type_1_sf"/>
</dbReference>
<proteinExistence type="predicted"/>
<dbReference type="GO" id="GO:0003729">
    <property type="term" value="F:mRNA binding"/>
    <property type="evidence" value="ECO:0000318"/>
    <property type="project" value="GO_Central"/>
</dbReference>
<feature type="domain" description="K Homology" evidence="4">
    <location>
        <begin position="609"/>
        <end position="679"/>
    </location>
</feature>
<feature type="compositionally biased region" description="Polar residues" evidence="3">
    <location>
        <begin position="559"/>
        <end position="580"/>
    </location>
</feature>
<dbReference type="SMART" id="SM00322">
    <property type="entry name" value="KH"/>
    <property type="match status" value="5"/>
</dbReference>
<dbReference type="CDD" id="cd22460">
    <property type="entry name" value="KH-I_PEPPER_rpt2_like"/>
    <property type="match status" value="2"/>
</dbReference>
<dbReference type="STRING" id="4232.A0A251V9J6"/>